<comment type="caution">
    <text evidence="3">The sequence shown here is derived from an EMBL/GenBank/DDBJ whole genome shotgun (WGS) entry which is preliminary data.</text>
</comment>
<dbReference type="CDD" id="cd02947">
    <property type="entry name" value="TRX_family"/>
    <property type="match status" value="1"/>
</dbReference>
<dbReference type="EMBL" id="DNAA01000156">
    <property type="protein sequence ID" value="HBA09200.1"/>
    <property type="molecule type" value="Genomic_DNA"/>
</dbReference>
<dbReference type="Gene3D" id="3.40.30.10">
    <property type="entry name" value="Glutaredoxin"/>
    <property type="match status" value="1"/>
</dbReference>
<dbReference type="InterPro" id="IPR036249">
    <property type="entry name" value="Thioredoxin-like_sf"/>
</dbReference>
<dbReference type="AlphaFoldDB" id="A0A351RAX9"/>
<sequence length="52" mass="6029">MAITNLTQDNFKTVIESNPFVVIDFWAQWCEPCLMFSNTFKNAASKHPDVMF</sequence>
<feature type="domain" description="Thioredoxin" evidence="2">
    <location>
        <begin position="4"/>
        <end position="50"/>
    </location>
</feature>
<dbReference type="PROSITE" id="PS00194">
    <property type="entry name" value="THIOREDOXIN_1"/>
    <property type="match status" value="1"/>
</dbReference>
<evidence type="ECO:0000313" key="3">
    <source>
        <dbReference type="EMBL" id="HBA09200.1"/>
    </source>
</evidence>
<dbReference type="InterPro" id="IPR013766">
    <property type="entry name" value="Thioredoxin_domain"/>
</dbReference>
<dbReference type="GO" id="GO:0015036">
    <property type="term" value="F:disulfide oxidoreductase activity"/>
    <property type="evidence" value="ECO:0007669"/>
    <property type="project" value="UniProtKB-ARBA"/>
</dbReference>
<dbReference type="Proteomes" id="UP000264313">
    <property type="component" value="Unassembled WGS sequence"/>
</dbReference>
<accession>A0A351RAX9</accession>
<dbReference type="InterPro" id="IPR017937">
    <property type="entry name" value="Thioredoxin_CS"/>
</dbReference>
<organism evidence="3 4">
    <name type="scientific">Methylotenera mobilis</name>
    <dbReference type="NCBI Taxonomy" id="359408"/>
    <lineage>
        <taxon>Bacteria</taxon>
        <taxon>Pseudomonadati</taxon>
        <taxon>Pseudomonadota</taxon>
        <taxon>Betaproteobacteria</taxon>
        <taxon>Nitrosomonadales</taxon>
        <taxon>Methylophilaceae</taxon>
        <taxon>Methylotenera</taxon>
    </lineage>
</organism>
<keyword evidence="1" id="KW-0676">Redox-active center</keyword>
<evidence type="ECO:0000259" key="2">
    <source>
        <dbReference type="Pfam" id="PF00085"/>
    </source>
</evidence>
<dbReference type="Pfam" id="PF00085">
    <property type="entry name" value="Thioredoxin"/>
    <property type="match status" value="1"/>
</dbReference>
<feature type="non-terminal residue" evidence="3">
    <location>
        <position position="52"/>
    </location>
</feature>
<reference evidence="3 4" key="1">
    <citation type="journal article" date="2018" name="Nat. Biotechnol.">
        <title>A standardized bacterial taxonomy based on genome phylogeny substantially revises the tree of life.</title>
        <authorList>
            <person name="Parks D.H."/>
            <person name="Chuvochina M."/>
            <person name="Waite D.W."/>
            <person name="Rinke C."/>
            <person name="Skarshewski A."/>
            <person name="Chaumeil P.A."/>
            <person name="Hugenholtz P."/>
        </authorList>
    </citation>
    <scope>NUCLEOTIDE SEQUENCE [LARGE SCALE GENOMIC DNA]</scope>
    <source>
        <strain evidence="3">UBA9958</strain>
    </source>
</reference>
<evidence type="ECO:0000256" key="1">
    <source>
        <dbReference type="ARBA" id="ARBA00023284"/>
    </source>
</evidence>
<dbReference type="STRING" id="1132855.GCA_000384255_02056"/>
<name>A0A351RAX9_9PROT</name>
<protein>
    <submittedName>
        <fullName evidence="3">Thioredoxin</fullName>
    </submittedName>
</protein>
<evidence type="ECO:0000313" key="4">
    <source>
        <dbReference type="Proteomes" id="UP000264313"/>
    </source>
</evidence>
<dbReference type="SUPFAM" id="SSF52833">
    <property type="entry name" value="Thioredoxin-like"/>
    <property type="match status" value="1"/>
</dbReference>
<gene>
    <name evidence="3" type="ORF">DCW48_06330</name>
</gene>
<proteinExistence type="predicted"/>